<dbReference type="AlphaFoldDB" id="G7L115"/>
<dbReference type="HOGENOM" id="CLU_2871050_0_0_1"/>
<dbReference type="EMBL" id="CM001223">
    <property type="protein sequence ID" value="AES78265.1"/>
    <property type="molecule type" value="Genomic_DNA"/>
</dbReference>
<protein>
    <submittedName>
        <fullName evidence="1 2">Uncharacterized protein</fullName>
    </submittedName>
</protein>
<evidence type="ECO:0000313" key="2">
    <source>
        <dbReference type="EnsemblPlants" id="AES78265"/>
    </source>
</evidence>
<sequence>MAHVVSVFDMFCDYNGEKDKAPPLPSNQIEGLRRSKHRNDKPKSYMDCDVEKLEFGTFRTRPNK</sequence>
<proteinExistence type="predicted"/>
<gene>
    <name evidence="1" type="ordered locus">MTR_7g026600</name>
</gene>
<reference evidence="2" key="3">
    <citation type="submission" date="2015-04" db="UniProtKB">
        <authorList>
            <consortium name="EnsemblPlants"/>
        </authorList>
    </citation>
    <scope>IDENTIFICATION</scope>
    <source>
        <strain evidence="2">cv. Jemalong A17</strain>
    </source>
</reference>
<dbReference type="EnsemblPlants" id="AES78265">
    <property type="protein sequence ID" value="AES78265"/>
    <property type="gene ID" value="MTR_7g026600"/>
</dbReference>
<name>G7L115_MEDTR</name>
<evidence type="ECO:0000313" key="1">
    <source>
        <dbReference type="EMBL" id="AES78265.1"/>
    </source>
</evidence>
<dbReference type="PaxDb" id="3880-AES78265"/>
<organism evidence="1 3">
    <name type="scientific">Medicago truncatula</name>
    <name type="common">Barrel medic</name>
    <name type="synonym">Medicago tribuloides</name>
    <dbReference type="NCBI Taxonomy" id="3880"/>
    <lineage>
        <taxon>Eukaryota</taxon>
        <taxon>Viridiplantae</taxon>
        <taxon>Streptophyta</taxon>
        <taxon>Embryophyta</taxon>
        <taxon>Tracheophyta</taxon>
        <taxon>Spermatophyta</taxon>
        <taxon>Magnoliopsida</taxon>
        <taxon>eudicotyledons</taxon>
        <taxon>Gunneridae</taxon>
        <taxon>Pentapetalae</taxon>
        <taxon>rosids</taxon>
        <taxon>fabids</taxon>
        <taxon>Fabales</taxon>
        <taxon>Fabaceae</taxon>
        <taxon>Papilionoideae</taxon>
        <taxon>50 kb inversion clade</taxon>
        <taxon>NPAAA clade</taxon>
        <taxon>Hologalegina</taxon>
        <taxon>IRL clade</taxon>
        <taxon>Trifolieae</taxon>
        <taxon>Medicago</taxon>
    </lineage>
</organism>
<reference evidence="1 3" key="1">
    <citation type="journal article" date="2011" name="Nature">
        <title>The Medicago genome provides insight into the evolution of rhizobial symbioses.</title>
        <authorList>
            <person name="Young N.D."/>
            <person name="Debelle F."/>
            <person name="Oldroyd G.E."/>
            <person name="Geurts R."/>
            <person name="Cannon S.B."/>
            <person name="Udvardi M.K."/>
            <person name="Benedito V.A."/>
            <person name="Mayer K.F."/>
            <person name="Gouzy J."/>
            <person name="Schoof H."/>
            <person name="Van de Peer Y."/>
            <person name="Proost S."/>
            <person name="Cook D.R."/>
            <person name="Meyers B.C."/>
            <person name="Spannagl M."/>
            <person name="Cheung F."/>
            <person name="De Mita S."/>
            <person name="Krishnakumar V."/>
            <person name="Gundlach H."/>
            <person name="Zhou S."/>
            <person name="Mudge J."/>
            <person name="Bharti A.K."/>
            <person name="Murray J.D."/>
            <person name="Naoumkina M.A."/>
            <person name="Rosen B."/>
            <person name="Silverstein K.A."/>
            <person name="Tang H."/>
            <person name="Rombauts S."/>
            <person name="Zhao P.X."/>
            <person name="Zhou P."/>
            <person name="Barbe V."/>
            <person name="Bardou P."/>
            <person name="Bechner M."/>
            <person name="Bellec A."/>
            <person name="Berger A."/>
            <person name="Berges H."/>
            <person name="Bidwell S."/>
            <person name="Bisseling T."/>
            <person name="Choisne N."/>
            <person name="Couloux A."/>
            <person name="Denny R."/>
            <person name="Deshpande S."/>
            <person name="Dai X."/>
            <person name="Doyle J.J."/>
            <person name="Dudez A.M."/>
            <person name="Farmer A.D."/>
            <person name="Fouteau S."/>
            <person name="Franken C."/>
            <person name="Gibelin C."/>
            <person name="Gish J."/>
            <person name="Goldstein S."/>
            <person name="Gonzalez A.J."/>
            <person name="Green P.J."/>
            <person name="Hallab A."/>
            <person name="Hartog M."/>
            <person name="Hua A."/>
            <person name="Humphray S.J."/>
            <person name="Jeong D.H."/>
            <person name="Jing Y."/>
            <person name="Jocker A."/>
            <person name="Kenton S.M."/>
            <person name="Kim D.J."/>
            <person name="Klee K."/>
            <person name="Lai H."/>
            <person name="Lang C."/>
            <person name="Lin S."/>
            <person name="Macmil S.L."/>
            <person name="Magdelenat G."/>
            <person name="Matthews L."/>
            <person name="McCorrison J."/>
            <person name="Monaghan E.L."/>
            <person name="Mun J.H."/>
            <person name="Najar F.Z."/>
            <person name="Nicholson C."/>
            <person name="Noirot C."/>
            <person name="O'Bleness M."/>
            <person name="Paule C.R."/>
            <person name="Poulain J."/>
            <person name="Prion F."/>
            <person name="Qin B."/>
            <person name="Qu C."/>
            <person name="Retzel E.F."/>
            <person name="Riddle C."/>
            <person name="Sallet E."/>
            <person name="Samain S."/>
            <person name="Samson N."/>
            <person name="Sanders I."/>
            <person name="Saurat O."/>
            <person name="Scarpelli C."/>
            <person name="Schiex T."/>
            <person name="Segurens B."/>
            <person name="Severin A.J."/>
            <person name="Sherrier D.J."/>
            <person name="Shi R."/>
            <person name="Sims S."/>
            <person name="Singer S.R."/>
            <person name="Sinharoy S."/>
            <person name="Sterck L."/>
            <person name="Viollet A."/>
            <person name="Wang B.B."/>
            <person name="Wang K."/>
            <person name="Wang M."/>
            <person name="Wang X."/>
            <person name="Warfsmann J."/>
            <person name="Weissenbach J."/>
            <person name="White D.D."/>
            <person name="White J.D."/>
            <person name="Wiley G.B."/>
            <person name="Wincker P."/>
            <person name="Xing Y."/>
            <person name="Yang L."/>
            <person name="Yao Z."/>
            <person name="Ying F."/>
            <person name="Zhai J."/>
            <person name="Zhou L."/>
            <person name="Zuber A."/>
            <person name="Denarie J."/>
            <person name="Dixon R.A."/>
            <person name="May G.D."/>
            <person name="Schwartz D.C."/>
            <person name="Rogers J."/>
            <person name="Quetier F."/>
            <person name="Town C.D."/>
            <person name="Roe B.A."/>
        </authorList>
    </citation>
    <scope>NUCLEOTIDE SEQUENCE [LARGE SCALE GENOMIC DNA]</scope>
    <source>
        <strain evidence="1">A17</strain>
        <strain evidence="2 3">cv. Jemalong A17</strain>
    </source>
</reference>
<keyword evidence="3" id="KW-1185">Reference proteome</keyword>
<accession>G7L115</accession>
<reference evidence="1 3" key="2">
    <citation type="journal article" date="2014" name="BMC Genomics">
        <title>An improved genome release (version Mt4.0) for the model legume Medicago truncatula.</title>
        <authorList>
            <person name="Tang H."/>
            <person name="Krishnakumar V."/>
            <person name="Bidwell S."/>
            <person name="Rosen B."/>
            <person name="Chan A."/>
            <person name="Zhou S."/>
            <person name="Gentzbittel L."/>
            <person name="Childs K.L."/>
            <person name="Yandell M."/>
            <person name="Gundlach H."/>
            <person name="Mayer K.F."/>
            <person name="Schwartz D.C."/>
            <person name="Town C.D."/>
        </authorList>
    </citation>
    <scope>GENOME REANNOTATION</scope>
    <source>
        <strain evidence="2 3">cv. Jemalong A17</strain>
    </source>
</reference>
<dbReference type="Proteomes" id="UP000002051">
    <property type="component" value="Unassembled WGS sequence"/>
</dbReference>
<evidence type="ECO:0000313" key="3">
    <source>
        <dbReference type="Proteomes" id="UP000002051"/>
    </source>
</evidence>